<dbReference type="Gene3D" id="3.30.565.10">
    <property type="entry name" value="Histidine kinase-like ATPase, C-terminal domain"/>
    <property type="match status" value="1"/>
</dbReference>
<evidence type="ECO:0000256" key="1">
    <source>
        <dbReference type="ARBA" id="ARBA00022679"/>
    </source>
</evidence>
<dbReference type="InterPro" id="IPR029016">
    <property type="entry name" value="GAF-like_dom_sf"/>
</dbReference>
<accession>A0ABN2QSD7</accession>
<dbReference type="SMART" id="SM00387">
    <property type="entry name" value="HATPase_c"/>
    <property type="match status" value="1"/>
</dbReference>
<protein>
    <submittedName>
        <fullName evidence="5">GAF domain-containing protein</fullName>
    </submittedName>
</protein>
<evidence type="ECO:0000256" key="2">
    <source>
        <dbReference type="ARBA" id="ARBA00022777"/>
    </source>
</evidence>
<evidence type="ECO:0000256" key="3">
    <source>
        <dbReference type="ARBA" id="ARBA00023012"/>
    </source>
</evidence>
<dbReference type="Pfam" id="PF02518">
    <property type="entry name" value="HATPase_c"/>
    <property type="match status" value="1"/>
</dbReference>
<keyword evidence="6" id="KW-1185">Reference proteome</keyword>
<keyword evidence="3" id="KW-0902">Two-component regulatory system</keyword>
<proteinExistence type="predicted"/>
<dbReference type="CDD" id="cd16917">
    <property type="entry name" value="HATPase_UhpB-NarQ-NarX-like"/>
    <property type="match status" value="1"/>
</dbReference>
<dbReference type="Gene3D" id="1.20.5.1930">
    <property type="match status" value="1"/>
</dbReference>
<keyword evidence="1" id="KW-0808">Transferase</keyword>
<name>A0ABN2QSD7_9ACTN</name>
<dbReference type="PANTHER" id="PTHR24421">
    <property type="entry name" value="NITRATE/NITRITE SENSOR PROTEIN NARX-RELATED"/>
    <property type="match status" value="1"/>
</dbReference>
<dbReference type="InterPro" id="IPR003594">
    <property type="entry name" value="HATPase_dom"/>
</dbReference>
<organism evidence="5 6">
    <name type="scientific">Nocardioides panacihumi</name>
    <dbReference type="NCBI Taxonomy" id="400774"/>
    <lineage>
        <taxon>Bacteria</taxon>
        <taxon>Bacillati</taxon>
        <taxon>Actinomycetota</taxon>
        <taxon>Actinomycetes</taxon>
        <taxon>Propionibacteriales</taxon>
        <taxon>Nocardioidaceae</taxon>
        <taxon>Nocardioides</taxon>
    </lineage>
</organism>
<dbReference type="RefSeq" id="WP_344044134.1">
    <property type="nucleotide sequence ID" value="NZ_BAAAPB010000001.1"/>
</dbReference>
<reference evidence="5 6" key="1">
    <citation type="journal article" date="2019" name="Int. J. Syst. Evol. Microbiol.">
        <title>The Global Catalogue of Microorganisms (GCM) 10K type strain sequencing project: providing services to taxonomists for standard genome sequencing and annotation.</title>
        <authorList>
            <consortium name="The Broad Institute Genomics Platform"/>
            <consortium name="The Broad Institute Genome Sequencing Center for Infectious Disease"/>
            <person name="Wu L."/>
            <person name="Ma J."/>
        </authorList>
    </citation>
    <scope>NUCLEOTIDE SEQUENCE [LARGE SCALE GENOMIC DNA]</scope>
    <source>
        <strain evidence="5 6">JCM 15309</strain>
    </source>
</reference>
<dbReference type="EMBL" id="BAAAPB010000001">
    <property type="protein sequence ID" value="GAA1957172.1"/>
    <property type="molecule type" value="Genomic_DNA"/>
</dbReference>
<evidence type="ECO:0000313" key="5">
    <source>
        <dbReference type="EMBL" id="GAA1957172.1"/>
    </source>
</evidence>
<dbReference type="Proteomes" id="UP001500571">
    <property type="component" value="Unassembled WGS sequence"/>
</dbReference>
<dbReference type="Pfam" id="PF07730">
    <property type="entry name" value="HisKA_3"/>
    <property type="match status" value="1"/>
</dbReference>
<dbReference type="InterPro" id="IPR011712">
    <property type="entry name" value="Sig_transdc_His_kin_sub3_dim/P"/>
</dbReference>
<dbReference type="SUPFAM" id="SSF55781">
    <property type="entry name" value="GAF domain-like"/>
    <property type="match status" value="2"/>
</dbReference>
<evidence type="ECO:0000313" key="6">
    <source>
        <dbReference type="Proteomes" id="UP001500571"/>
    </source>
</evidence>
<comment type="caution">
    <text evidence="5">The sequence shown here is derived from an EMBL/GenBank/DDBJ whole genome shotgun (WGS) entry which is preliminary data.</text>
</comment>
<gene>
    <name evidence="5" type="ORF">GCM10009798_15700</name>
</gene>
<feature type="domain" description="Histidine kinase/HSP90-like ATPase" evidence="4">
    <location>
        <begin position="397"/>
        <end position="486"/>
    </location>
</feature>
<dbReference type="Gene3D" id="3.30.450.40">
    <property type="match status" value="1"/>
</dbReference>
<keyword evidence="2" id="KW-0418">Kinase</keyword>
<sequence length="486" mass="50836">MQGRHRAAMRALPDDAARVHALLDAIDLIGSAPDLDETLRRTAAVACALARASYAVVELSSEDAVVRNVEHGAVPADAGEGLTLDLLAHGAALGRITVRGPEVAFEDADRELVTRLAALAAPLVANAVAFDESDRRRRWLEGTVKVAAALAPTMLPDDARAQLVAGVRAASGGSLVALLEPDGPGDDRWHLVAHDGDEADAIEAARVLAEEIAAAGDGGRLLAVERVAGVESLLIPLQTQLASPGVLLVDHAGMPSGLGALERQLLSTFAGQVSLALDRAQAIADRHELLIAADRDRIARDLHDLVIQRLYATGMQLQAALGRDGVRMEAAITLSVRDLDASIRDLRATIFELGRGLTRSLTGEARGLVDEYAAVLGFRPALRFSGPVDTVLAESVADEALLVLREALSNVARHAGASAVQVELAASPAWLMLRVTDNGVGMAPDAGVASGLRNALRRAETHGGVMRTGPATPHGTSLVWLVPASR</sequence>
<dbReference type="InterPro" id="IPR050482">
    <property type="entry name" value="Sensor_HK_TwoCompSys"/>
</dbReference>
<dbReference type="InterPro" id="IPR036890">
    <property type="entry name" value="HATPase_C_sf"/>
</dbReference>
<dbReference type="PANTHER" id="PTHR24421:SF56">
    <property type="entry name" value="OXYGEN SENSOR HISTIDINE KINASE RESPONSE REGULATOR DOST"/>
    <property type="match status" value="1"/>
</dbReference>
<evidence type="ECO:0000259" key="4">
    <source>
        <dbReference type="SMART" id="SM00387"/>
    </source>
</evidence>
<dbReference type="SUPFAM" id="SSF55874">
    <property type="entry name" value="ATPase domain of HSP90 chaperone/DNA topoisomerase II/histidine kinase"/>
    <property type="match status" value="1"/>
</dbReference>